<reference evidence="2 3" key="1">
    <citation type="submission" date="2024-05" db="EMBL/GenBank/DDBJ databases">
        <authorList>
            <consortium name="Candidatus Magnetaquicoccaceae bacterium FCR-1 genome sequencing consortium"/>
            <person name="Shimoshige H."/>
            <person name="Shimamura S."/>
            <person name="Taoka A."/>
            <person name="Kobayashi H."/>
            <person name="Maekawa T."/>
        </authorList>
    </citation>
    <scope>NUCLEOTIDE SEQUENCE [LARGE SCALE GENOMIC DNA]</scope>
    <source>
        <strain evidence="2 3">FCR-1</strain>
    </source>
</reference>
<comment type="caution">
    <text evidence="2">The sequence shown here is derived from an EMBL/GenBank/DDBJ whole genome shotgun (WGS) entry which is preliminary data.</text>
</comment>
<feature type="region of interest" description="Disordered" evidence="1">
    <location>
        <begin position="30"/>
        <end position="89"/>
    </location>
</feature>
<reference evidence="2 3" key="2">
    <citation type="submission" date="2024-09" db="EMBL/GenBank/DDBJ databases">
        <title>Draft genome sequence of Candidatus Magnetaquicoccaceae bacterium FCR-1.</title>
        <authorList>
            <person name="Shimoshige H."/>
            <person name="Shimamura S."/>
            <person name="Taoka A."/>
            <person name="Kobayashi H."/>
            <person name="Maekawa T."/>
        </authorList>
    </citation>
    <scope>NUCLEOTIDE SEQUENCE [LARGE SCALE GENOMIC DNA]</scope>
    <source>
        <strain evidence="2 3">FCR-1</strain>
    </source>
</reference>
<organism evidence="2 3">
    <name type="scientific">Candidatus Magnetaquiglobus chichijimensis</name>
    <dbReference type="NCBI Taxonomy" id="3141448"/>
    <lineage>
        <taxon>Bacteria</taxon>
        <taxon>Pseudomonadati</taxon>
        <taxon>Pseudomonadota</taxon>
        <taxon>Magnetococcia</taxon>
        <taxon>Magnetococcales</taxon>
        <taxon>Candidatus Magnetaquicoccaceae</taxon>
        <taxon>Candidatus Magnetaquiglobus</taxon>
    </lineage>
</organism>
<keyword evidence="3" id="KW-1185">Reference proteome</keyword>
<name>A0ABQ0C7T9_9PROT</name>
<protein>
    <submittedName>
        <fullName evidence="2">Uncharacterized protein</fullName>
    </submittedName>
</protein>
<feature type="region of interest" description="Disordered" evidence="1">
    <location>
        <begin position="148"/>
        <end position="176"/>
    </location>
</feature>
<gene>
    <name evidence="2" type="ORF">SIID45300_01266</name>
</gene>
<dbReference type="EMBL" id="BAAFGK010000004">
    <property type="protein sequence ID" value="GAB0056949.1"/>
    <property type="molecule type" value="Genomic_DNA"/>
</dbReference>
<accession>A0ABQ0C7T9</accession>
<evidence type="ECO:0000256" key="1">
    <source>
        <dbReference type="SAM" id="MobiDB-lite"/>
    </source>
</evidence>
<dbReference type="Proteomes" id="UP001628193">
    <property type="component" value="Unassembled WGS sequence"/>
</dbReference>
<evidence type="ECO:0000313" key="2">
    <source>
        <dbReference type="EMBL" id="GAB0056949.1"/>
    </source>
</evidence>
<proteinExistence type="predicted"/>
<evidence type="ECO:0000313" key="3">
    <source>
        <dbReference type="Proteomes" id="UP001628193"/>
    </source>
</evidence>
<sequence length="176" mass="18989">MFSPGDPTLCLKGRRMRVRSGKSAEAIVAARRRAERGGEPNTMTLGSARHQKPEESGRTGRMGGEAAQESVCDETRLARSGEGGSGRAKLLEQTLGSQHGRGMKTCQSQQRQCWGGWTNDPSHCGTPQVGMAPDMLRFIRRGQLMGGLAPPRSRRPPMLGAQKAAPKGGVVRRKHC</sequence>